<dbReference type="AlphaFoldDB" id="A0AAV3Y2L9"/>
<comment type="function">
    <text evidence="7">Small GTPase required for proper nuclear import of RNA polymerase II (RNAPII). May act at an RNAP assembly step prior to nuclear import.</text>
</comment>
<dbReference type="EMBL" id="BLXT01000396">
    <property type="protein sequence ID" value="GFN76492.1"/>
    <property type="molecule type" value="Genomic_DNA"/>
</dbReference>
<protein>
    <recommendedName>
        <fullName evidence="7">GPN-loop GTPase</fullName>
        <ecNumber evidence="7">3.6.5.-</ecNumber>
    </recommendedName>
</protein>
<evidence type="ECO:0000256" key="2">
    <source>
        <dbReference type="ARBA" id="ARBA00022490"/>
    </source>
</evidence>
<organism evidence="9 10">
    <name type="scientific">Plakobranchus ocellatus</name>
    <dbReference type="NCBI Taxonomy" id="259542"/>
    <lineage>
        <taxon>Eukaryota</taxon>
        <taxon>Metazoa</taxon>
        <taxon>Spiralia</taxon>
        <taxon>Lophotrochozoa</taxon>
        <taxon>Mollusca</taxon>
        <taxon>Gastropoda</taxon>
        <taxon>Heterobranchia</taxon>
        <taxon>Euthyneura</taxon>
        <taxon>Panpulmonata</taxon>
        <taxon>Sacoglossa</taxon>
        <taxon>Placobranchoidea</taxon>
        <taxon>Plakobranchidae</taxon>
        <taxon>Plakobranchus</taxon>
    </lineage>
</organism>
<dbReference type="Gene3D" id="3.40.50.300">
    <property type="entry name" value="P-loop containing nucleotide triphosphate hydrolases"/>
    <property type="match status" value="1"/>
</dbReference>
<evidence type="ECO:0000256" key="6">
    <source>
        <dbReference type="ARBA" id="ARBA00023134"/>
    </source>
</evidence>
<dbReference type="GO" id="GO:0005634">
    <property type="term" value="C:nucleus"/>
    <property type="evidence" value="ECO:0007669"/>
    <property type="project" value="UniProtKB-SubCell"/>
</dbReference>
<evidence type="ECO:0000256" key="3">
    <source>
        <dbReference type="ARBA" id="ARBA00022553"/>
    </source>
</evidence>
<feature type="compositionally biased region" description="Basic and acidic residues" evidence="8">
    <location>
        <begin position="316"/>
        <end position="341"/>
    </location>
</feature>
<gene>
    <name evidence="9" type="ORF">PoB_000299800</name>
</gene>
<reference evidence="9 10" key="1">
    <citation type="journal article" date="2021" name="Elife">
        <title>Chloroplast acquisition without the gene transfer in kleptoplastic sea slugs, Plakobranchus ocellatus.</title>
        <authorList>
            <person name="Maeda T."/>
            <person name="Takahashi S."/>
            <person name="Yoshida T."/>
            <person name="Shimamura S."/>
            <person name="Takaki Y."/>
            <person name="Nagai Y."/>
            <person name="Toyoda A."/>
            <person name="Suzuki Y."/>
            <person name="Arimoto A."/>
            <person name="Ishii H."/>
            <person name="Satoh N."/>
            <person name="Nishiyama T."/>
            <person name="Hasebe M."/>
            <person name="Maruyama T."/>
            <person name="Minagawa J."/>
            <person name="Obokata J."/>
            <person name="Shigenobu S."/>
        </authorList>
    </citation>
    <scope>NUCLEOTIDE SEQUENCE [LARGE SCALE GENOMIC DNA]</scope>
</reference>
<comment type="subunit">
    <text evidence="7">Binds to RNA polymerase II.</text>
</comment>
<evidence type="ECO:0000256" key="5">
    <source>
        <dbReference type="ARBA" id="ARBA00022801"/>
    </source>
</evidence>
<keyword evidence="2 7" id="KW-0963">Cytoplasm</keyword>
<comment type="subcellular location">
    <subcellularLocation>
        <location evidence="7">Cytoplasm</location>
    </subcellularLocation>
    <subcellularLocation>
        <location evidence="7">Nucleus</location>
    </subcellularLocation>
</comment>
<evidence type="ECO:0000256" key="7">
    <source>
        <dbReference type="RuleBase" id="RU365059"/>
    </source>
</evidence>
<dbReference type="InterPro" id="IPR030230">
    <property type="entry name" value="Gpn1/Npa3/XAB1"/>
</dbReference>
<evidence type="ECO:0000256" key="4">
    <source>
        <dbReference type="ARBA" id="ARBA00022741"/>
    </source>
</evidence>
<dbReference type="GO" id="GO:0003924">
    <property type="term" value="F:GTPase activity"/>
    <property type="evidence" value="ECO:0007669"/>
    <property type="project" value="InterPro"/>
</dbReference>
<dbReference type="PANTHER" id="PTHR21231">
    <property type="entry name" value="XPA-BINDING PROTEIN 1-RELATED"/>
    <property type="match status" value="1"/>
</dbReference>
<keyword evidence="5 7" id="KW-0378">Hydrolase</keyword>
<accession>A0AAV3Y2L9</accession>
<dbReference type="Pfam" id="PF03029">
    <property type="entry name" value="ATP_bind_1"/>
    <property type="match status" value="1"/>
</dbReference>
<keyword evidence="3" id="KW-0597">Phosphoprotein</keyword>
<dbReference type="InterPro" id="IPR027417">
    <property type="entry name" value="P-loop_NTPase"/>
</dbReference>
<keyword evidence="4 7" id="KW-0547">Nucleotide-binding</keyword>
<dbReference type="CDD" id="cd17870">
    <property type="entry name" value="GPN1"/>
    <property type="match status" value="1"/>
</dbReference>
<dbReference type="InterPro" id="IPR004130">
    <property type="entry name" value="Gpn"/>
</dbReference>
<name>A0AAV3Y2L9_9GAST</name>
<feature type="region of interest" description="Disordered" evidence="8">
    <location>
        <begin position="1"/>
        <end position="47"/>
    </location>
</feature>
<dbReference type="Proteomes" id="UP000735302">
    <property type="component" value="Unassembled WGS sequence"/>
</dbReference>
<evidence type="ECO:0000256" key="1">
    <source>
        <dbReference type="ARBA" id="ARBA00005290"/>
    </source>
</evidence>
<proteinExistence type="inferred from homology"/>
<evidence type="ECO:0000313" key="10">
    <source>
        <dbReference type="Proteomes" id="UP000735302"/>
    </source>
</evidence>
<keyword evidence="6 7" id="KW-0342">GTP-binding</keyword>
<comment type="similarity">
    <text evidence="1 7">Belongs to the GPN-loop GTPase family.</text>
</comment>
<evidence type="ECO:0000256" key="8">
    <source>
        <dbReference type="SAM" id="MobiDB-lite"/>
    </source>
</evidence>
<comment type="caution">
    <text evidence="9">The sequence shown here is derived from an EMBL/GenBank/DDBJ whole genome shotgun (WGS) entry which is preliminary data.</text>
</comment>
<dbReference type="PANTHER" id="PTHR21231:SF8">
    <property type="entry name" value="GPN-LOOP GTPASE 1"/>
    <property type="match status" value="1"/>
</dbReference>
<feature type="region of interest" description="Disordered" evidence="8">
    <location>
        <begin position="316"/>
        <end position="383"/>
    </location>
</feature>
<dbReference type="FunFam" id="3.40.50.300:FF:000579">
    <property type="entry name" value="GPN-loop GTPase"/>
    <property type="match status" value="1"/>
</dbReference>
<feature type="compositionally biased region" description="Acidic residues" evidence="8">
    <location>
        <begin position="355"/>
        <end position="365"/>
    </location>
</feature>
<dbReference type="GO" id="GO:0005737">
    <property type="term" value="C:cytoplasm"/>
    <property type="evidence" value="ECO:0007669"/>
    <property type="project" value="UniProtKB-SubCell"/>
</dbReference>
<dbReference type="GO" id="GO:0005525">
    <property type="term" value="F:GTP binding"/>
    <property type="evidence" value="ECO:0007669"/>
    <property type="project" value="UniProtKB-KW"/>
</dbReference>
<dbReference type="SUPFAM" id="SSF52540">
    <property type="entry name" value="P-loop containing nucleoside triphosphate hydrolases"/>
    <property type="match status" value="1"/>
</dbReference>
<dbReference type="EC" id="3.6.5.-" evidence="7"/>
<evidence type="ECO:0000313" key="9">
    <source>
        <dbReference type="EMBL" id="GFN76492.1"/>
    </source>
</evidence>
<sequence length="405" mass="45202">MAEKGASGDYEQSNEHPIQVDKDNPAVEGESNHEMHAVPSSESSASPINASKPTCIVILGMAGSGKTSFVQRLTAHLHAKKTPPYVINLDPAVLEVPFPANIDIRDTVNYKEVMKHYSLGPNGGIVTSLNLFATRFDQVMSFIEGKSGECKHVILDTPGQIEVFTWSASGSIITESLASTFPTVIVYVMDTPRSANPVTFMSNMLYACSILYKTKLPFVIVMNKIDIINHSFAQEWMADFEAFQDALEHETSYISNLTRSMSLVLDEFYMNIKNVGVSAATGEGFDEFVEKIAQATDEYEREYRPMYEKLRKEKAEKVKADKEKNRQAFERDHSQISKLDDLITSMPAGPSITADADEEDDDSDSEFVAARARDPEEERDPEEMAFMRYLDARRQQAGKKKGTKS</sequence>
<feature type="compositionally biased region" description="Basic and acidic residues" evidence="8">
    <location>
        <begin position="18"/>
        <end position="36"/>
    </location>
</feature>
<keyword evidence="10" id="KW-1185">Reference proteome</keyword>